<proteinExistence type="inferred from homology"/>
<keyword evidence="3" id="KW-0687">Ribonucleoprotein</keyword>
<evidence type="ECO:0000256" key="2">
    <source>
        <dbReference type="ARBA" id="ARBA00022980"/>
    </source>
</evidence>
<reference evidence="4 5" key="1">
    <citation type="journal article" date="2018" name="Mol. Biol. Evol.">
        <title>Analysis of the draft genome of the red seaweed Gracilariopsis chorda provides insights into genome size evolution in Rhodophyta.</title>
        <authorList>
            <person name="Lee J."/>
            <person name="Yang E.C."/>
            <person name="Graf L."/>
            <person name="Yang J.H."/>
            <person name="Qiu H."/>
            <person name="Zel Zion U."/>
            <person name="Chan C.X."/>
            <person name="Stephens T.G."/>
            <person name="Weber A.P.M."/>
            <person name="Boo G.H."/>
            <person name="Boo S.M."/>
            <person name="Kim K.M."/>
            <person name="Shin Y."/>
            <person name="Jung M."/>
            <person name="Lee S.J."/>
            <person name="Yim H.S."/>
            <person name="Lee J.H."/>
            <person name="Bhattacharya D."/>
            <person name="Yoon H.S."/>
        </authorList>
    </citation>
    <scope>NUCLEOTIDE SEQUENCE [LARGE SCALE GENOMIC DNA]</scope>
    <source>
        <strain evidence="4 5">SKKU-2015</strain>
        <tissue evidence="4">Whole body</tissue>
    </source>
</reference>
<dbReference type="GO" id="GO:0017148">
    <property type="term" value="P:negative regulation of translation"/>
    <property type="evidence" value="ECO:0007669"/>
    <property type="project" value="TreeGrafter"/>
</dbReference>
<comment type="caution">
    <text evidence="4">The sequence shown here is derived from an EMBL/GenBank/DDBJ whole genome shotgun (WGS) entry which is preliminary data.</text>
</comment>
<dbReference type="PANTHER" id="PTHR11545:SF2">
    <property type="entry name" value="LARGE RIBOSOMAL SUBUNIT PROTEIN UL13M"/>
    <property type="match status" value="1"/>
</dbReference>
<dbReference type="InterPro" id="IPR005822">
    <property type="entry name" value="Ribosomal_uL13"/>
</dbReference>
<dbReference type="HAMAP" id="MF_01366">
    <property type="entry name" value="Ribosomal_uL13"/>
    <property type="match status" value="1"/>
</dbReference>
<dbReference type="Gene3D" id="3.90.1180.10">
    <property type="entry name" value="Ribosomal protein L13"/>
    <property type="match status" value="1"/>
</dbReference>
<dbReference type="GO" id="GO:0003735">
    <property type="term" value="F:structural constituent of ribosome"/>
    <property type="evidence" value="ECO:0007669"/>
    <property type="project" value="InterPro"/>
</dbReference>
<accession>A0A2V3IDL9</accession>
<keyword evidence="2 4" id="KW-0689">Ribosomal protein</keyword>
<dbReference type="SUPFAM" id="SSF52161">
    <property type="entry name" value="Ribosomal protein L13"/>
    <property type="match status" value="1"/>
</dbReference>
<dbReference type="CDD" id="cd00392">
    <property type="entry name" value="Ribosomal_L13"/>
    <property type="match status" value="1"/>
</dbReference>
<evidence type="ECO:0000256" key="1">
    <source>
        <dbReference type="ARBA" id="ARBA00006227"/>
    </source>
</evidence>
<name>A0A2V3IDL9_9FLOR</name>
<evidence type="ECO:0000313" key="5">
    <source>
        <dbReference type="Proteomes" id="UP000247409"/>
    </source>
</evidence>
<evidence type="ECO:0000313" key="4">
    <source>
        <dbReference type="EMBL" id="PXF40173.1"/>
    </source>
</evidence>
<keyword evidence="5" id="KW-1185">Reference proteome</keyword>
<gene>
    <name evidence="4" type="ORF">BWQ96_10111</name>
</gene>
<dbReference type="Pfam" id="PF00572">
    <property type="entry name" value="Ribosomal_L13"/>
    <property type="match status" value="1"/>
</dbReference>
<sequence length="246" mass="27901">MGDKLLTTQRGATAWLRHLIVRDRIWRLVDARDQVLGRVAGQIALLLQGKHKPTYLSNMNSGDPVVVINARHVVLTGRKSYNKLYIHHSGYPGGIKKVPIQDVMRKRPEDVIRSAVKNMLPKNKLRQLWMDNLRVYMDEQHDHHAQKPVLVPPAHCGSRIGYGGPPTVHELDTWWNDNIIRQSDQTMHKLIQEEAQLKKASPPGLAQALQFASDADVSQLELDARRRYIAAAEQSLQHSPVIVPEL</sequence>
<dbReference type="STRING" id="448386.A0A2V3IDL9"/>
<dbReference type="AlphaFoldDB" id="A0A2V3IDL9"/>
<dbReference type="NCBIfam" id="TIGR01066">
    <property type="entry name" value="rplM_bact"/>
    <property type="match status" value="1"/>
</dbReference>
<evidence type="ECO:0000256" key="3">
    <source>
        <dbReference type="ARBA" id="ARBA00023274"/>
    </source>
</evidence>
<dbReference type="InterPro" id="IPR005823">
    <property type="entry name" value="Ribosomal_uL13_bac-type"/>
</dbReference>
<dbReference type="PANTHER" id="PTHR11545">
    <property type="entry name" value="RIBOSOMAL PROTEIN L13"/>
    <property type="match status" value="1"/>
</dbReference>
<dbReference type="Proteomes" id="UP000247409">
    <property type="component" value="Unassembled WGS sequence"/>
</dbReference>
<comment type="similarity">
    <text evidence="1">Belongs to the universal ribosomal protein uL13 family.</text>
</comment>
<dbReference type="EMBL" id="NBIV01000350">
    <property type="protein sequence ID" value="PXF40173.1"/>
    <property type="molecule type" value="Genomic_DNA"/>
</dbReference>
<dbReference type="GO" id="GO:0005762">
    <property type="term" value="C:mitochondrial large ribosomal subunit"/>
    <property type="evidence" value="ECO:0007669"/>
    <property type="project" value="TreeGrafter"/>
</dbReference>
<dbReference type="OrthoDB" id="929at2759"/>
<dbReference type="GO" id="GO:0006412">
    <property type="term" value="P:translation"/>
    <property type="evidence" value="ECO:0007669"/>
    <property type="project" value="InterPro"/>
</dbReference>
<dbReference type="InterPro" id="IPR036899">
    <property type="entry name" value="Ribosomal_uL13_sf"/>
</dbReference>
<protein>
    <submittedName>
        <fullName evidence="4">50S ribosomal protein L13</fullName>
    </submittedName>
</protein>
<organism evidence="4 5">
    <name type="scientific">Gracilariopsis chorda</name>
    <dbReference type="NCBI Taxonomy" id="448386"/>
    <lineage>
        <taxon>Eukaryota</taxon>
        <taxon>Rhodophyta</taxon>
        <taxon>Florideophyceae</taxon>
        <taxon>Rhodymeniophycidae</taxon>
        <taxon>Gracilariales</taxon>
        <taxon>Gracilariaceae</taxon>
        <taxon>Gracilariopsis</taxon>
    </lineage>
</organism>
<dbReference type="GO" id="GO:0003729">
    <property type="term" value="F:mRNA binding"/>
    <property type="evidence" value="ECO:0007669"/>
    <property type="project" value="TreeGrafter"/>
</dbReference>